<dbReference type="InterPro" id="IPR007074">
    <property type="entry name" value="LicD/FKTN/FKRP_NTP_transf"/>
</dbReference>
<keyword evidence="1" id="KW-1133">Transmembrane helix</keyword>
<evidence type="ECO:0000256" key="1">
    <source>
        <dbReference type="SAM" id="Phobius"/>
    </source>
</evidence>
<dbReference type="Pfam" id="PF04991">
    <property type="entry name" value="LicD"/>
    <property type="match status" value="1"/>
</dbReference>
<keyword evidence="1" id="KW-0472">Membrane</keyword>
<feature type="domain" description="LicD/FKTN/FKRP nucleotidyltransferase" evidence="2">
    <location>
        <begin position="73"/>
        <end position="149"/>
    </location>
</feature>
<organism evidence="3">
    <name type="scientific">viral metagenome</name>
    <dbReference type="NCBI Taxonomy" id="1070528"/>
    <lineage>
        <taxon>unclassified sequences</taxon>
        <taxon>metagenomes</taxon>
        <taxon>organismal metagenomes</taxon>
    </lineage>
</organism>
<proteinExistence type="predicted"/>
<dbReference type="PANTHER" id="PTHR43404:SF1">
    <property type="entry name" value="MNN4P"/>
    <property type="match status" value="1"/>
</dbReference>
<dbReference type="EMBL" id="MN738786">
    <property type="protein sequence ID" value="QHT36685.1"/>
    <property type="molecule type" value="Genomic_DNA"/>
</dbReference>
<protein>
    <recommendedName>
        <fullName evidence="2">LicD/FKTN/FKRP nucleotidyltransferase domain-containing protein</fullName>
    </recommendedName>
</protein>
<evidence type="ECO:0000259" key="2">
    <source>
        <dbReference type="Pfam" id="PF04991"/>
    </source>
</evidence>
<dbReference type="GO" id="GO:0009100">
    <property type="term" value="P:glycoprotein metabolic process"/>
    <property type="evidence" value="ECO:0007669"/>
    <property type="project" value="UniProtKB-ARBA"/>
</dbReference>
<name>A0A6C0FBY0_9ZZZZ</name>
<dbReference type="PANTHER" id="PTHR43404">
    <property type="entry name" value="LIPOPOLYSACCHARIDE CHOLINEPHOSPHOTRANSFERASE LICD"/>
    <property type="match status" value="1"/>
</dbReference>
<keyword evidence="1" id="KW-0812">Transmembrane</keyword>
<accession>A0A6C0FBY0</accession>
<dbReference type="AlphaFoldDB" id="A0A6C0FBY0"/>
<feature type="transmembrane region" description="Helical" evidence="1">
    <location>
        <begin position="12"/>
        <end position="34"/>
    </location>
</feature>
<reference evidence="3" key="1">
    <citation type="journal article" date="2020" name="Nature">
        <title>Giant virus diversity and host interactions through global metagenomics.</title>
        <authorList>
            <person name="Schulz F."/>
            <person name="Roux S."/>
            <person name="Paez-Espino D."/>
            <person name="Jungbluth S."/>
            <person name="Walsh D.A."/>
            <person name="Denef V.J."/>
            <person name="McMahon K.D."/>
            <person name="Konstantinidis K.T."/>
            <person name="Eloe-Fadrosh E.A."/>
            <person name="Kyrpides N.C."/>
            <person name="Woyke T."/>
        </authorList>
    </citation>
    <scope>NUCLEOTIDE SEQUENCE</scope>
    <source>
        <strain evidence="3">GVMAG-S-ERX555967-130</strain>
    </source>
</reference>
<dbReference type="InterPro" id="IPR052942">
    <property type="entry name" value="LPS_cholinephosphotransferase"/>
</dbReference>
<sequence>MKDKMNIKTIVDYVKDNIFAIIFISIILVCLYMYSNTESKYQLSDKLTEKDIQYLNYGQRVMTDILREFDRICRKYDLKYWCIGGTLIGAIRHKGWIPHDGDVDIAITENDYHKLKTIIVNELPETMYFQTPKQAGGYAGKIRDKRAGYVDWDLDHVQLDIFIVKEKENILIPTYKYSDTFDGGTPHNRNMIFPLRETMFEDIKVYIPNQTEKYSTNSWGEYPPKLLPIKDRFPHEGKIVPL</sequence>
<evidence type="ECO:0000313" key="3">
    <source>
        <dbReference type="EMBL" id="QHT36685.1"/>
    </source>
</evidence>